<sequence length="174" mass="19624">MSAASRLHDLLFLHSIHRCRVVLDSFVNTLNHVQLVPQQTGRGLDSEAVVSIKGAAYRPTQLRIVALAWAPDFFRGSILVFEHTLPTGEWQFSQHSRIGCVSLSYVMKRDKFVWGGLRDTAVQRTHQKNDSKTSLCEGLRLSLSMSSRLLFQHRFSVCAKGISLTYAVKHDKSI</sequence>
<name>A0AAW0CSN3_9AGAR</name>
<dbReference type="AlphaFoldDB" id="A0AAW0CSN3"/>
<accession>A0AAW0CSN3</accession>
<keyword evidence="2" id="KW-1185">Reference proteome</keyword>
<reference evidence="1 2" key="1">
    <citation type="journal article" date="2024" name="J Genomics">
        <title>Draft genome sequencing and assembly of Favolaschia claudopus CIRM-BRFM 2984 isolated from oak limbs.</title>
        <authorList>
            <person name="Navarro D."/>
            <person name="Drula E."/>
            <person name="Chaduli D."/>
            <person name="Cazenave R."/>
            <person name="Ahrendt S."/>
            <person name="Wang J."/>
            <person name="Lipzen A."/>
            <person name="Daum C."/>
            <person name="Barry K."/>
            <person name="Grigoriev I.V."/>
            <person name="Favel A."/>
            <person name="Rosso M.N."/>
            <person name="Martin F."/>
        </authorList>
    </citation>
    <scope>NUCLEOTIDE SEQUENCE [LARGE SCALE GENOMIC DNA]</scope>
    <source>
        <strain evidence="1 2">CIRM-BRFM 2984</strain>
    </source>
</reference>
<protein>
    <submittedName>
        <fullName evidence="1">Uncharacterized protein</fullName>
    </submittedName>
</protein>
<gene>
    <name evidence="1" type="ORF">R3P38DRAFT_2768431</name>
</gene>
<dbReference type="Proteomes" id="UP001362999">
    <property type="component" value="Unassembled WGS sequence"/>
</dbReference>
<evidence type="ECO:0000313" key="1">
    <source>
        <dbReference type="EMBL" id="KAK7041018.1"/>
    </source>
</evidence>
<proteinExistence type="predicted"/>
<comment type="caution">
    <text evidence="1">The sequence shown here is derived from an EMBL/GenBank/DDBJ whole genome shotgun (WGS) entry which is preliminary data.</text>
</comment>
<evidence type="ECO:0000313" key="2">
    <source>
        <dbReference type="Proteomes" id="UP001362999"/>
    </source>
</evidence>
<organism evidence="1 2">
    <name type="scientific">Favolaschia claudopus</name>
    <dbReference type="NCBI Taxonomy" id="2862362"/>
    <lineage>
        <taxon>Eukaryota</taxon>
        <taxon>Fungi</taxon>
        <taxon>Dikarya</taxon>
        <taxon>Basidiomycota</taxon>
        <taxon>Agaricomycotina</taxon>
        <taxon>Agaricomycetes</taxon>
        <taxon>Agaricomycetidae</taxon>
        <taxon>Agaricales</taxon>
        <taxon>Marasmiineae</taxon>
        <taxon>Mycenaceae</taxon>
        <taxon>Favolaschia</taxon>
    </lineage>
</organism>
<dbReference type="EMBL" id="JAWWNJ010000014">
    <property type="protein sequence ID" value="KAK7041018.1"/>
    <property type="molecule type" value="Genomic_DNA"/>
</dbReference>